<name>A0A8J2UA87_9GAMM</name>
<dbReference type="Proteomes" id="UP000619743">
    <property type="component" value="Unassembled WGS sequence"/>
</dbReference>
<proteinExistence type="inferred from homology"/>
<dbReference type="PANTHER" id="PTHR35089">
    <property type="entry name" value="CHAPERONE PROTEIN SKP"/>
    <property type="match status" value="1"/>
</dbReference>
<feature type="chain" id="PRO_5035315887" evidence="4">
    <location>
        <begin position="22"/>
        <end position="165"/>
    </location>
</feature>
<evidence type="ECO:0000256" key="3">
    <source>
        <dbReference type="SAM" id="Coils"/>
    </source>
</evidence>
<comment type="similarity">
    <text evidence="1">Belongs to the Skp family.</text>
</comment>
<dbReference type="GO" id="GO:0051082">
    <property type="term" value="F:unfolded protein binding"/>
    <property type="evidence" value="ECO:0007669"/>
    <property type="project" value="InterPro"/>
</dbReference>
<gene>
    <name evidence="5" type="ORF">GCM10011369_34220</name>
</gene>
<dbReference type="InterPro" id="IPR005632">
    <property type="entry name" value="Chaperone_Skp"/>
</dbReference>
<reference evidence="6" key="1">
    <citation type="journal article" date="2019" name="Int. J. Syst. Evol. Microbiol.">
        <title>The Global Catalogue of Microorganisms (GCM) 10K type strain sequencing project: providing services to taxonomists for standard genome sequencing and annotation.</title>
        <authorList>
            <consortium name="The Broad Institute Genomics Platform"/>
            <consortium name="The Broad Institute Genome Sequencing Center for Infectious Disease"/>
            <person name="Wu L."/>
            <person name="Ma J."/>
        </authorList>
    </citation>
    <scope>NUCLEOTIDE SEQUENCE [LARGE SCALE GENOMIC DNA]</scope>
    <source>
        <strain evidence="6">CGMCC 1.10130</strain>
    </source>
</reference>
<dbReference type="SUPFAM" id="SSF111384">
    <property type="entry name" value="OmpH-like"/>
    <property type="match status" value="1"/>
</dbReference>
<evidence type="ECO:0000313" key="6">
    <source>
        <dbReference type="Proteomes" id="UP000619743"/>
    </source>
</evidence>
<feature type="signal peptide" evidence="4">
    <location>
        <begin position="1"/>
        <end position="21"/>
    </location>
</feature>
<evidence type="ECO:0000313" key="5">
    <source>
        <dbReference type="EMBL" id="GGA89199.1"/>
    </source>
</evidence>
<dbReference type="Gene3D" id="3.30.910.20">
    <property type="entry name" value="Skp domain"/>
    <property type="match status" value="1"/>
</dbReference>
<feature type="coiled-coil region" evidence="3">
    <location>
        <begin position="43"/>
        <end position="80"/>
    </location>
</feature>
<dbReference type="PANTHER" id="PTHR35089:SF1">
    <property type="entry name" value="CHAPERONE PROTEIN SKP"/>
    <property type="match status" value="1"/>
</dbReference>
<keyword evidence="3" id="KW-0175">Coiled coil</keyword>
<organism evidence="5 6">
    <name type="scientific">Neiella marina</name>
    <dbReference type="NCBI Taxonomy" id="508461"/>
    <lineage>
        <taxon>Bacteria</taxon>
        <taxon>Pseudomonadati</taxon>
        <taxon>Pseudomonadota</taxon>
        <taxon>Gammaproteobacteria</taxon>
        <taxon>Alteromonadales</taxon>
        <taxon>Echinimonadaceae</taxon>
        <taxon>Neiella</taxon>
    </lineage>
</organism>
<comment type="caution">
    <text evidence="5">The sequence shown here is derived from an EMBL/GenBank/DDBJ whole genome shotgun (WGS) entry which is preliminary data.</text>
</comment>
<keyword evidence="2 4" id="KW-0732">Signal</keyword>
<sequence length="165" mass="18383">MKKLVAVAALGMAMLAGAVQAKGIAVVDLGRIVKNIPQSEATAKLLQGEFADRLDEIQRLEKQMADKQEEARRNEALLTEEQKMKVGRELQEMDASLKLKAKALQQDGQRRQAEENKKIFVIVQKAISEIAQKEGYEAVLDRQSILYAKPESDISAKVVEHLSKK</sequence>
<dbReference type="InterPro" id="IPR024930">
    <property type="entry name" value="Skp_dom_sf"/>
</dbReference>
<evidence type="ECO:0000256" key="2">
    <source>
        <dbReference type="ARBA" id="ARBA00022729"/>
    </source>
</evidence>
<dbReference type="EMBL" id="BMDX01000027">
    <property type="protein sequence ID" value="GGA89199.1"/>
    <property type="molecule type" value="Genomic_DNA"/>
</dbReference>
<accession>A0A8J2UA87</accession>
<dbReference type="AlphaFoldDB" id="A0A8J2UA87"/>
<dbReference type="GO" id="GO:0005829">
    <property type="term" value="C:cytosol"/>
    <property type="evidence" value="ECO:0007669"/>
    <property type="project" value="TreeGrafter"/>
</dbReference>
<dbReference type="RefSeq" id="WP_087506380.1">
    <property type="nucleotide sequence ID" value="NZ_BMDX01000027.1"/>
</dbReference>
<dbReference type="Pfam" id="PF03938">
    <property type="entry name" value="OmpH"/>
    <property type="match status" value="1"/>
</dbReference>
<keyword evidence="6" id="KW-1185">Reference proteome</keyword>
<dbReference type="OrthoDB" id="5624238at2"/>
<evidence type="ECO:0000256" key="4">
    <source>
        <dbReference type="SAM" id="SignalP"/>
    </source>
</evidence>
<evidence type="ECO:0000256" key="1">
    <source>
        <dbReference type="ARBA" id="ARBA00009091"/>
    </source>
</evidence>
<protein>
    <submittedName>
        <fullName evidence="5">Outer membrane protein</fullName>
    </submittedName>
</protein>
<dbReference type="SMART" id="SM00935">
    <property type="entry name" value="OmpH"/>
    <property type="match status" value="1"/>
</dbReference>
<dbReference type="GO" id="GO:0050821">
    <property type="term" value="P:protein stabilization"/>
    <property type="evidence" value="ECO:0007669"/>
    <property type="project" value="TreeGrafter"/>
</dbReference>